<name>A0A418PP84_9BACT</name>
<proteinExistence type="predicted"/>
<feature type="chain" id="PRO_5019289954" evidence="1">
    <location>
        <begin position="23"/>
        <end position="220"/>
    </location>
</feature>
<reference evidence="2 3" key="1">
    <citation type="submission" date="2018-09" db="EMBL/GenBank/DDBJ databases">
        <authorList>
            <person name="Wang X."/>
            <person name="Du Z."/>
        </authorList>
    </citation>
    <scope>NUCLEOTIDE SEQUENCE [LARGE SCALE GENOMIC DNA]</scope>
    <source>
        <strain evidence="2 3">N3</strain>
    </source>
</reference>
<keyword evidence="3" id="KW-1185">Reference proteome</keyword>
<sequence length="220" mass="25051">MRRISLIIAGLFVLLFPSFSQAQLSVLRDNGTGNPIMTSPYREVKGSQYFEDFKNGTIYLPNGQKVEGLQIALNGYEHTLEYKLEGTLYAYPADKLAGFSYPSESGEILEFTSEFEVPTLSEKRFLRVLEKGEYTLLLHQYKIMTDDVMATYGAQAAKVFQDQEEFFIVKDGEVSLLKSKSKDLQQIFGEDFEKVNSIIKDQKLNLKSQADIQKLIKQLN</sequence>
<dbReference type="EMBL" id="QXML01000008">
    <property type="protein sequence ID" value="RIW13743.1"/>
    <property type="molecule type" value="Genomic_DNA"/>
</dbReference>
<dbReference type="AlphaFoldDB" id="A0A418PP84"/>
<evidence type="ECO:0000256" key="1">
    <source>
        <dbReference type="SAM" id="SignalP"/>
    </source>
</evidence>
<evidence type="ECO:0000313" key="2">
    <source>
        <dbReference type="EMBL" id="RIW13743.1"/>
    </source>
</evidence>
<dbReference type="OrthoDB" id="822766at2"/>
<keyword evidence="1" id="KW-0732">Signal</keyword>
<feature type="signal peptide" evidence="1">
    <location>
        <begin position="1"/>
        <end position="22"/>
    </location>
</feature>
<accession>A0A418PP84</accession>
<protein>
    <submittedName>
        <fullName evidence="2">Uncharacterized protein</fullName>
    </submittedName>
</protein>
<dbReference type="Proteomes" id="UP000283522">
    <property type="component" value="Unassembled WGS sequence"/>
</dbReference>
<gene>
    <name evidence="2" type="ORF">D0X99_16025</name>
</gene>
<evidence type="ECO:0000313" key="3">
    <source>
        <dbReference type="Proteomes" id="UP000283522"/>
    </source>
</evidence>
<comment type="caution">
    <text evidence="2">The sequence shown here is derived from an EMBL/GenBank/DDBJ whole genome shotgun (WGS) entry which is preliminary data.</text>
</comment>
<organism evidence="2 3">
    <name type="scientific">Algoriphagus lacus</name>
    <dbReference type="NCBI Taxonomy" id="2056311"/>
    <lineage>
        <taxon>Bacteria</taxon>
        <taxon>Pseudomonadati</taxon>
        <taxon>Bacteroidota</taxon>
        <taxon>Cytophagia</taxon>
        <taxon>Cytophagales</taxon>
        <taxon>Cyclobacteriaceae</taxon>
        <taxon>Algoriphagus</taxon>
    </lineage>
</organism>
<dbReference type="RefSeq" id="WP_119478859.1">
    <property type="nucleotide sequence ID" value="NZ_QXML01000008.1"/>
</dbReference>